<organism evidence="2">
    <name type="scientific">Curvibacter symbiont subsp. Hydra magnipapillata</name>
    <dbReference type="NCBI Taxonomy" id="667019"/>
    <lineage>
        <taxon>Bacteria</taxon>
        <taxon>Pseudomonadati</taxon>
        <taxon>Pseudomonadota</taxon>
        <taxon>Betaproteobacteria</taxon>
        <taxon>Burkholderiales</taxon>
        <taxon>Comamonadaceae</taxon>
        <taxon>Curvibacter</taxon>
    </lineage>
</organism>
<dbReference type="GO" id="GO:0006310">
    <property type="term" value="P:DNA recombination"/>
    <property type="evidence" value="ECO:0007669"/>
    <property type="project" value="UniProtKB-KW"/>
</dbReference>
<reference evidence="2" key="1">
    <citation type="journal article" date="2010" name="Nature">
        <title>The dynamic genome of Hydra.</title>
        <authorList>
            <person name="Chapman J.A."/>
            <person name="Kirkness E.F."/>
            <person name="Simakov O."/>
            <person name="Hampson S.E."/>
            <person name="Mitros T."/>
            <person name="Weinmaier T."/>
            <person name="Rattei T."/>
            <person name="Balasubramanian P.G."/>
            <person name="Borman J."/>
            <person name="Busam D."/>
            <person name="Disbennett K."/>
            <person name="Pfannkoch C."/>
            <person name="Sumin N."/>
            <person name="Sutton G."/>
            <person name="Viswanathan L."/>
            <person name="Walenz B."/>
            <person name="Goodstein D.M."/>
            <person name="Hellsten U."/>
            <person name="Kawashima T."/>
            <person name="Prochnik S.E."/>
            <person name="Putnam N.H."/>
            <person name="Shu S."/>
            <person name="Blumberg B."/>
            <person name="Dana C.E."/>
            <person name="Gee L."/>
            <person name="Kibler D.F."/>
            <person name="Law L."/>
            <person name="Lindgens D."/>
            <person name="Martinez D.E."/>
            <person name="Peng J."/>
            <person name="Wigge P.A."/>
            <person name="Bertulat B."/>
            <person name="Guder C."/>
            <person name="Nakamura Y."/>
            <person name="Ozbek S."/>
            <person name="Watanabe H."/>
            <person name="Khalturin K."/>
            <person name="Hemmrich G."/>
            <person name="Franke A."/>
            <person name="Augustin R."/>
            <person name="Fraune S."/>
            <person name="Hayakawa E."/>
            <person name="Hayakawa S."/>
            <person name="Hirose M."/>
            <person name="Hwang J."/>
            <person name="Ikeo K."/>
            <person name="Nishimiya-Fujisawa C."/>
            <person name="Ogura A."/>
            <person name="Takahashi T."/>
            <person name="Steinmetz P.R."/>
            <person name="Zhang X."/>
            <person name="Aufschnaiter R."/>
            <person name="Eder M.K."/>
            <person name="Gorny A.K."/>
            <person name="Salvenmoser W."/>
            <person name="Heimberg A.M."/>
            <person name="Wheeler B.M."/>
            <person name="Peterson K.J."/>
            <person name="Boettger A."/>
            <person name="Tischler P."/>
            <person name="Wolf A."/>
            <person name="Gojobori T."/>
            <person name="Remington K.A."/>
            <person name="Strausberg R.L."/>
            <person name="Venter J."/>
            <person name="Technau U."/>
            <person name="Hobmayer B."/>
            <person name="Bosch T.C."/>
            <person name="Holstein T.W."/>
            <person name="Fujisawa T."/>
            <person name="Bode H.R."/>
            <person name="David C.N."/>
            <person name="Rokhsar D.S."/>
            <person name="Steele R.E."/>
        </authorList>
    </citation>
    <scope>NUCLEOTIDE SEQUENCE</scope>
</reference>
<dbReference type="InterPro" id="IPR011010">
    <property type="entry name" value="DNA_brk_join_enz"/>
</dbReference>
<proteinExistence type="predicted"/>
<evidence type="ECO:0008006" key="3">
    <source>
        <dbReference type="Google" id="ProtNLM"/>
    </source>
</evidence>
<name>C9YAL1_CURXX</name>
<dbReference type="EMBL" id="FN543104">
    <property type="protein sequence ID" value="CBA29334.1"/>
    <property type="molecule type" value="Genomic_DNA"/>
</dbReference>
<dbReference type="Gene3D" id="1.10.443.10">
    <property type="entry name" value="Intergrase catalytic core"/>
    <property type="match status" value="1"/>
</dbReference>
<accession>C9YAL1</accession>
<dbReference type="AlphaFoldDB" id="C9YAL1"/>
<keyword evidence="1" id="KW-0233">DNA recombination</keyword>
<dbReference type="InterPro" id="IPR013762">
    <property type="entry name" value="Integrase-like_cat_sf"/>
</dbReference>
<dbReference type="SUPFAM" id="SSF56349">
    <property type="entry name" value="DNA breaking-rejoining enzymes"/>
    <property type="match status" value="1"/>
</dbReference>
<evidence type="ECO:0000313" key="2">
    <source>
        <dbReference type="EMBL" id="CBA29334.1"/>
    </source>
</evidence>
<dbReference type="GO" id="GO:0003677">
    <property type="term" value="F:DNA binding"/>
    <property type="evidence" value="ECO:0007669"/>
    <property type="project" value="InterPro"/>
</dbReference>
<dbReference type="GO" id="GO:0015074">
    <property type="term" value="P:DNA integration"/>
    <property type="evidence" value="ECO:0007669"/>
    <property type="project" value="InterPro"/>
</dbReference>
<evidence type="ECO:0000256" key="1">
    <source>
        <dbReference type="ARBA" id="ARBA00023172"/>
    </source>
</evidence>
<sequence>MPDGWRTRFLEITSDHEQYADAAVLLRFCGLRPTELCKGVDVSFSTKGIKVRILGGKTRKTAGQPWRFFRLNSALLPKSFVDKVERAGKIKVAAEPDALRMYLRRISDQVFWPVDAKQAESRNQAKSRNQEYVLSAYTFRHALVTDLRDEGWKAETIAAAIGEVSADTVAYYGIRSGGRGKSPSSSAVLMNSVQAALPVRPSKMEGLDALLAQKESAIVRSRFEQMTK</sequence>
<gene>
    <name evidence="2" type="ORF">Csp_A11620</name>
</gene>
<protein>
    <recommendedName>
        <fullName evidence="3">Tyr recombinase domain-containing protein</fullName>
    </recommendedName>
</protein>